<evidence type="ECO:0000313" key="1">
    <source>
        <dbReference type="EMBL" id="JAE25153.1"/>
    </source>
</evidence>
<reference evidence="1" key="1">
    <citation type="submission" date="2014-09" db="EMBL/GenBank/DDBJ databases">
        <authorList>
            <person name="Magalhaes I.L.F."/>
            <person name="Oliveira U."/>
            <person name="Santos F.R."/>
            <person name="Vidigal T.H.D.A."/>
            <person name="Brescovit A.D."/>
            <person name="Santos A.J."/>
        </authorList>
    </citation>
    <scope>NUCLEOTIDE SEQUENCE</scope>
    <source>
        <tissue evidence="1">Shoot tissue taken approximately 20 cm above the soil surface</tissue>
    </source>
</reference>
<dbReference type="EMBL" id="GBRH01172743">
    <property type="protein sequence ID" value="JAE25153.1"/>
    <property type="molecule type" value="Transcribed_RNA"/>
</dbReference>
<organism evidence="1">
    <name type="scientific">Arundo donax</name>
    <name type="common">Giant reed</name>
    <name type="synonym">Donax arundinaceus</name>
    <dbReference type="NCBI Taxonomy" id="35708"/>
    <lineage>
        <taxon>Eukaryota</taxon>
        <taxon>Viridiplantae</taxon>
        <taxon>Streptophyta</taxon>
        <taxon>Embryophyta</taxon>
        <taxon>Tracheophyta</taxon>
        <taxon>Spermatophyta</taxon>
        <taxon>Magnoliopsida</taxon>
        <taxon>Liliopsida</taxon>
        <taxon>Poales</taxon>
        <taxon>Poaceae</taxon>
        <taxon>PACMAD clade</taxon>
        <taxon>Arundinoideae</taxon>
        <taxon>Arundineae</taxon>
        <taxon>Arundo</taxon>
    </lineage>
</organism>
<proteinExistence type="predicted"/>
<protein>
    <submittedName>
        <fullName evidence="1">Uncharacterized protein</fullName>
    </submittedName>
</protein>
<name>A0A0A9GX37_ARUDO</name>
<sequence length="20" mass="2357">MHCHDCIITFEFASKIMDKS</sequence>
<reference evidence="1" key="2">
    <citation type="journal article" date="2015" name="Data Brief">
        <title>Shoot transcriptome of the giant reed, Arundo donax.</title>
        <authorList>
            <person name="Barrero R.A."/>
            <person name="Guerrero F.D."/>
            <person name="Moolhuijzen P."/>
            <person name="Goolsby J.A."/>
            <person name="Tidwell J."/>
            <person name="Bellgard S.E."/>
            <person name="Bellgard M.I."/>
        </authorList>
    </citation>
    <scope>NUCLEOTIDE SEQUENCE</scope>
    <source>
        <tissue evidence="1">Shoot tissue taken approximately 20 cm above the soil surface</tissue>
    </source>
</reference>
<dbReference type="AlphaFoldDB" id="A0A0A9GX37"/>
<accession>A0A0A9GX37</accession>